<dbReference type="EMBL" id="JASJOU010000008">
    <property type="protein sequence ID" value="MDJ1503490.1"/>
    <property type="molecule type" value="Genomic_DNA"/>
</dbReference>
<evidence type="ECO:0000313" key="3">
    <source>
        <dbReference type="Proteomes" id="UP001232063"/>
    </source>
</evidence>
<keyword evidence="3" id="KW-1185">Reference proteome</keyword>
<dbReference type="InterPro" id="IPR041657">
    <property type="entry name" value="HTH_17"/>
</dbReference>
<feature type="domain" description="Helix-turn-helix" evidence="1">
    <location>
        <begin position="44"/>
        <end position="91"/>
    </location>
</feature>
<gene>
    <name evidence="2" type="ORF">QNI22_22675</name>
</gene>
<proteinExistence type="predicted"/>
<protein>
    <submittedName>
        <fullName evidence="2">Helix-turn-helix domain-containing protein</fullName>
    </submittedName>
</protein>
<dbReference type="InterPro" id="IPR010093">
    <property type="entry name" value="SinI_DNA-bd"/>
</dbReference>
<dbReference type="AlphaFoldDB" id="A0AAE3UFP6"/>
<dbReference type="Proteomes" id="UP001232063">
    <property type="component" value="Unassembled WGS sequence"/>
</dbReference>
<dbReference type="NCBIfam" id="TIGR01764">
    <property type="entry name" value="excise"/>
    <property type="match status" value="1"/>
</dbReference>
<organism evidence="2 3">
    <name type="scientific">Xanthocytophaga agilis</name>
    <dbReference type="NCBI Taxonomy" id="3048010"/>
    <lineage>
        <taxon>Bacteria</taxon>
        <taxon>Pseudomonadati</taxon>
        <taxon>Bacteroidota</taxon>
        <taxon>Cytophagia</taxon>
        <taxon>Cytophagales</taxon>
        <taxon>Rhodocytophagaceae</taxon>
        <taxon>Xanthocytophaga</taxon>
    </lineage>
</organism>
<dbReference type="GO" id="GO:0003677">
    <property type="term" value="F:DNA binding"/>
    <property type="evidence" value="ECO:0007669"/>
    <property type="project" value="InterPro"/>
</dbReference>
<dbReference type="RefSeq" id="WP_314514103.1">
    <property type="nucleotide sequence ID" value="NZ_JASJOU010000008.1"/>
</dbReference>
<reference evidence="2" key="1">
    <citation type="submission" date="2023-05" db="EMBL/GenBank/DDBJ databases">
        <authorList>
            <person name="Zhang X."/>
        </authorList>
    </citation>
    <scope>NUCLEOTIDE SEQUENCE</scope>
    <source>
        <strain evidence="2">BD1B2-1</strain>
    </source>
</reference>
<comment type="caution">
    <text evidence="2">The sequence shown here is derived from an EMBL/GenBank/DDBJ whole genome shotgun (WGS) entry which is preliminary data.</text>
</comment>
<sequence>MENIILFPIPLSQIRELIREEMRLVLQEESNQVHSSQPEPNEILTIDKASQFVSLAKATIYELTSKRQIPFFKKGKKLYFSKQELQTWMLEGKKKTTAEIDLEVKKYSKNKNH</sequence>
<evidence type="ECO:0000259" key="1">
    <source>
        <dbReference type="Pfam" id="PF12728"/>
    </source>
</evidence>
<name>A0AAE3UFP6_9BACT</name>
<dbReference type="Pfam" id="PF12728">
    <property type="entry name" value="HTH_17"/>
    <property type="match status" value="1"/>
</dbReference>
<accession>A0AAE3UFP6</accession>
<evidence type="ECO:0000313" key="2">
    <source>
        <dbReference type="EMBL" id="MDJ1503490.1"/>
    </source>
</evidence>